<keyword evidence="3" id="KW-1185">Reference proteome</keyword>
<dbReference type="GeneID" id="54285622"/>
<organism evidence="2 3">
    <name type="scientific">Aaosphaeria arxii CBS 175.79</name>
    <dbReference type="NCBI Taxonomy" id="1450172"/>
    <lineage>
        <taxon>Eukaryota</taxon>
        <taxon>Fungi</taxon>
        <taxon>Dikarya</taxon>
        <taxon>Ascomycota</taxon>
        <taxon>Pezizomycotina</taxon>
        <taxon>Dothideomycetes</taxon>
        <taxon>Pleosporomycetidae</taxon>
        <taxon>Pleosporales</taxon>
        <taxon>Pleosporales incertae sedis</taxon>
        <taxon>Aaosphaeria</taxon>
    </lineage>
</organism>
<evidence type="ECO:0000313" key="2">
    <source>
        <dbReference type="EMBL" id="KAF2014402.1"/>
    </source>
</evidence>
<reference evidence="2" key="1">
    <citation type="journal article" date="2020" name="Stud. Mycol.">
        <title>101 Dothideomycetes genomes: a test case for predicting lifestyles and emergence of pathogens.</title>
        <authorList>
            <person name="Haridas S."/>
            <person name="Albert R."/>
            <person name="Binder M."/>
            <person name="Bloem J."/>
            <person name="Labutti K."/>
            <person name="Salamov A."/>
            <person name="Andreopoulos B."/>
            <person name="Baker S."/>
            <person name="Barry K."/>
            <person name="Bills G."/>
            <person name="Bluhm B."/>
            <person name="Cannon C."/>
            <person name="Castanera R."/>
            <person name="Culley D."/>
            <person name="Daum C."/>
            <person name="Ezra D."/>
            <person name="Gonzalez J."/>
            <person name="Henrissat B."/>
            <person name="Kuo A."/>
            <person name="Liang C."/>
            <person name="Lipzen A."/>
            <person name="Lutzoni F."/>
            <person name="Magnuson J."/>
            <person name="Mondo S."/>
            <person name="Nolan M."/>
            <person name="Ohm R."/>
            <person name="Pangilinan J."/>
            <person name="Park H.-J."/>
            <person name="Ramirez L."/>
            <person name="Alfaro M."/>
            <person name="Sun H."/>
            <person name="Tritt A."/>
            <person name="Yoshinaga Y."/>
            <person name="Zwiers L.-H."/>
            <person name="Turgeon B."/>
            <person name="Goodwin S."/>
            <person name="Spatafora J."/>
            <person name="Crous P."/>
            <person name="Grigoriev I."/>
        </authorList>
    </citation>
    <scope>NUCLEOTIDE SEQUENCE</scope>
    <source>
        <strain evidence="2">CBS 175.79</strain>
    </source>
</reference>
<feature type="region of interest" description="Disordered" evidence="1">
    <location>
        <begin position="48"/>
        <end position="87"/>
    </location>
</feature>
<protein>
    <submittedName>
        <fullName evidence="2">Uncharacterized protein</fullName>
    </submittedName>
</protein>
<dbReference type="AlphaFoldDB" id="A0A6A5XMN5"/>
<name>A0A6A5XMN5_9PLEO</name>
<evidence type="ECO:0000313" key="3">
    <source>
        <dbReference type="Proteomes" id="UP000799778"/>
    </source>
</evidence>
<dbReference type="EMBL" id="ML978070">
    <property type="protein sequence ID" value="KAF2014402.1"/>
    <property type="molecule type" value="Genomic_DNA"/>
</dbReference>
<evidence type="ECO:0000256" key="1">
    <source>
        <dbReference type="SAM" id="MobiDB-lite"/>
    </source>
</evidence>
<gene>
    <name evidence="2" type="ORF">BU24DRAFT_423358</name>
</gene>
<dbReference type="OrthoDB" id="3772616at2759"/>
<dbReference type="RefSeq" id="XP_033382741.1">
    <property type="nucleotide sequence ID" value="XM_033528225.1"/>
</dbReference>
<accession>A0A6A5XMN5</accession>
<dbReference type="Proteomes" id="UP000799778">
    <property type="component" value="Unassembled WGS sequence"/>
</dbReference>
<sequence>MIAHKQTPPPLNFESGVYKFIANTKTSLIMNKVNIFKNIWLKIPRSRTNIDRPGETAPSDQSENKHGPPPPEYTDLPVQDNKRDATPKRETLYPIMTRFAKESREIRDGQLIWSLVEIIAVTFSTDCRRLTAALEKNDPSWASIAGMEDSPSMTNETGRILLKEISALVRSFQKEMSRNRWLLIPKREKDLIEKIVLEPVIDFNLNLDYVLELLGRYDRVEGCPRPESTLVDCWLSRSPKLGDTIASHALIIRNVPLGENVHHVLEDSIIRFQKENGLEGLCTSTELQKESMLSVATMCCWPLSDEYMDLAQGLRVMERDGVMNDPFELSRARLREARDFRKNWE</sequence>
<proteinExistence type="predicted"/>